<dbReference type="InterPro" id="IPR036822">
    <property type="entry name" value="CutC-like_dom_sf"/>
</dbReference>
<evidence type="ECO:0000313" key="3">
    <source>
        <dbReference type="EMBL" id="HIY61638.1"/>
    </source>
</evidence>
<dbReference type="EMBL" id="DXDD01000165">
    <property type="protein sequence ID" value="HIY61638.1"/>
    <property type="molecule type" value="Genomic_DNA"/>
</dbReference>
<name>A0A9D1YSL8_9FIRM</name>
<comment type="similarity">
    <text evidence="1 2">Belongs to the CutC family.</text>
</comment>
<evidence type="ECO:0000313" key="4">
    <source>
        <dbReference type="Proteomes" id="UP000824007"/>
    </source>
</evidence>
<dbReference type="AlphaFoldDB" id="A0A9D1YSL8"/>
<evidence type="ECO:0000256" key="1">
    <source>
        <dbReference type="ARBA" id="ARBA00007768"/>
    </source>
</evidence>
<dbReference type="FunFam" id="3.20.20.380:FF:000001">
    <property type="entry name" value="Copper homeostasis protein CutC"/>
    <property type="match status" value="1"/>
</dbReference>
<proteinExistence type="inferred from homology"/>
<protein>
    <recommendedName>
        <fullName evidence="2">PF03932 family protein CutC</fullName>
    </recommendedName>
</protein>
<comment type="caution">
    <text evidence="3">The sequence shown here is derived from an EMBL/GenBank/DDBJ whole genome shotgun (WGS) entry which is preliminary data.</text>
</comment>
<sequence>MSSYLLECCVDSAESALNAAQGGADRLELCSGLVIGGITPTISLYEQVRRHTALPIHVLIRPRFGDFLYSDQELSVMEADIRAFRQAGAQGVVIGCLTPEGDLDPEAMKRLMAAAGGMSVTLHRAFDMCRDPFRTLAQAKALGINTILTSGQADSCLHGIPLLSRLCTLAGDSLTILAGAGINEEAVRVLLARTPLTAFHMSGKKVLESAMRYRNPGVSMGLPGLSEYEIWRTDPEAVRAVRRLLRPKGHSSA</sequence>
<organism evidence="3 4">
    <name type="scientific">Candidatus Eisenbergiella pullistercoris</name>
    <dbReference type="NCBI Taxonomy" id="2838555"/>
    <lineage>
        <taxon>Bacteria</taxon>
        <taxon>Bacillati</taxon>
        <taxon>Bacillota</taxon>
        <taxon>Clostridia</taxon>
        <taxon>Lachnospirales</taxon>
        <taxon>Lachnospiraceae</taxon>
        <taxon>Eisenbergiella</taxon>
    </lineage>
</organism>
<dbReference type="InterPro" id="IPR005627">
    <property type="entry name" value="CutC-like"/>
</dbReference>
<dbReference type="GO" id="GO:0005507">
    <property type="term" value="F:copper ion binding"/>
    <property type="evidence" value="ECO:0007669"/>
    <property type="project" value="TreeGrafter"/>
</dbReference>
<dbReference type="Proteomes" id="UP000824007">
    <property type="component" value="Unassembled WGS sequence"/>
</dbReference>
<dbReference type="Pfam" id="PF03932">
    <property type="entry name" value="CutC"/>
    <property type="match status" value="1"/>
</dbReference>
<dbReference type="GO" id="GO:0005737">
    <property type="term" value="C:cytoplasm"/>
    <property type="evidence" value="ECO:0007669"/>
    <property type="project" value="UniProtKB-SubCell"/>
</dbReference>
<evidence type="ECO:0000256" key="2">
    <source>
        <dbReference type="HAMAP-Rule" id="MF_00795"/>
    </source>
</evidence>
<comment type="caution">
    <text evidence="2">Once thought to be involved in copper homeostasis, experiments in E.coli have shown this is not the case.</text>
</comment>
<dbReference type="PANTHER" id="PTHR12598:SF0">
    <property type="entry name" value="COPPER HOMEOSTASIS PROTEIN CUTC HOMOLOG"/>
    <property type="match status" value="1"/>
</dbReference>
<accession>A0A9D1YSL8</accession>
<keyword evidence="2" id="KW-0963">Cytoplasm</keyword>
<gene>
    <name evidence="2" type="primary">cutC</name>
    <name evidence="3" type="ORF">H9831_13315</name>
</gene>
<dbReference type="Gene3D" id="3.20.20.380">
    <property type="entry name" value="Copper homeostasis (CutC) domain"/>
    <property type="match status" value="1"/>
</dbReference>
<reference evidence="3" key="2">
    <citation type="submission" date="2021-04" db="EMBL/GenBank/DDBJ databases">
        <authorList>
            <person name="Gilroy R."/>
        </authorList>
    </citation>
    <scope>NUCLEOTIDE SEQUENCE</scope>
    <source>
        <strain evidence="3">ChiSxjej3B15-24422</strain>
    </source>
</reference>
<comment type="subcellular location">
    <subcellularLocation>
        <location evidence="2">Cytoplasm</location>
    </subcellularLocation>
</comment>
<dbReference type="SUPFAM" id="SSF110395">
    <property type="entry name" value="CutC-like"/>
    <property type="match status" value="1"/>
</dbReference>
<dbReference type="HAMAP" id="MF_00795">
    <property type="entry name" value="CutC"/>
    <property type="match status" value="1"/>
</dbReference>
<reference evidence="3" key="1">
    <citation type="journal article" date="2021" name="PeerJ">
        <title>Extensive microbial diversity within the chicken gut microbiome revealed by metagenomics and culture.</title>
        <authorList>
            <person name="Gilroy R."/>
            <person name="Ravi A."/>
            <person name="Getino M."/>
            <person name="Pursley I."/>
            <person name="Horton D.L."/>
            <person name="Alikhan N.F."/>
            <person name="Baker D."/>
            <person name="Gharbi K."/>
            <person name="Hall N."/>
            <person name="Watson M."/>
            <person name="Adriaenssens E.M."/>
            <person name="Foster-Nyarko E."/>
            <person name="Jarju S."/>
            <person name="Secka A."/>
            <person name="Antonio M."/>
            <person name="Oren A."/>
            <person name="Chaudhuri R.R."/>
            <person name="La Ragione R."/>
            <person name="Hildebrand F."/>
            <person name="Pallen M.J."/>
        </authorList>
    </citation>
    <scope>NUCLEOTIDE SEQUENCE</scope>
    <source>
        <strain evidence="3">ChiSxjej3B15-24422</strain>
    </source>
</reference>
<dbReference type="PANTHER" id="PTHR12598">
    <property type="entry name" value="COPPER HOMEOSTASIS PROTEIN CUTC"/>
    <property type="match status" value="1"/>
</dbReference>